<organism evidence="1 2">
    <name type="scientific">Campylobacter fetus subsp. fetus (strain 82-40)</name>
    <dbReference type="NCBI Taxonomy" id="360106"/>
    <lineage>
        <taxon>Bacteria</taxon>
        <taxon>Pseudomonadati</taxon>
        <taxon>Campylobacterota</taxon>
        <taxon>Epsilonproteobacteria</taxon>
        <taxon>Campylobacterales</taxon>
        <taxon>Campylobacteraceae</taxon>
        <taxon>Campylobacter</taxon>
    </lineage>
</organism>
<dbReference type="HOGENOM" id="CLU_3248632_0_0_7"/>
<protein>
    <submittedName>
        <fullName evidence="1">Uncharacterized protein</fullName>
    </submittedName>
</protein>
<dbReference type="EMBL" id="CP000487">
    <property type="protein sequence ID" value="ABK83140.1"/>
    <property type="molecule type" value="Genomic_DNA"/>
</dbReference>
<gene>
    <name evidence="1" type="ordered locus">CFF8240_1288</name>
</gene>
<sequence>MFLPSNSPNIAPSILMENTGFTLFTSKLLVRLYQERRVCRLI</sequence>
<reference evidence="2" key="1">
    <citation type="submission" date="2006-11" db="EMBL/GenBank/DDBJ databases">
        <title>Sequence of Campylobacter fetus subsp. fetus 82-40.</title>
        <authorList>
            <person name="Fouts D.E."/>
            <person name="Nelson K.E."/>
        </authorList>
    </citation>
    <scope>NUCLEOTIDE SEQUENCE [LARGE SCALE GENOMIC DNA]</scope>
    <source>
        <strain evidence="2">82-40</strain>
    </source>
</reference>
<dbReference type="KEGG" id="cff:CFF8240_1288"/>
<accession>A0RQG1</accession>
<evidence type="ECO:0000313" key="1">
    <source>
        <dbReference type="EMBL" id="ABK83140.1"/>
    </source>
</evidence>
<evidence type="ECO:0000313" key="2">
    <source>
        <dbReference type="Proteomes" id="UP000000760"/>
    </source>
</evidence>
<dbReference type="AlphaFoldDB" id="A0RQG1"/>
<dbReference type="Proteomes" id="UP000000760">
    <property type="component" value="Chromosome"/>
</dbReference>
<name>A0RQG1_CAMFF</name>
<proteinExistence type="predicted"/>